<feature type="site" description="Important for substrate specificity" evidence="3">
    <location>
        <position position="72"/>
    </location>
</feature>
<dbReference type="PIRSF" id="PIRSF006305">
    <property type="entry name" value="Maf"/>
    <property type="match status" value="1"/>
</dbReference>
<evidence type="ECO:0000256" key="3">
    <source>
        <dbReference type="HAMAP-Rule" id="MF_00528"/>
    </source>
</evidence>
<dbReference type="GO" id="GO:0036218">
    <property type="term" value="F:dTTP diphosphatase activity"/>
    <property type="evidence" value="ECO:0007669"/>
    <property type="project" value="RHEA"/>
</dbReference>
<feature type="site" description="Important for substrate specificity" evidence="3">
    <location>
        <position position="11"/>
    </location>
</feature>
<dbReference type="GO" id="GO:0009117">
    <property type="term" value="P:nucleotide metabolic process"/>
    <property type="evidence" value="ECO:0007669"/>
    <property type="project" value="UniProtKB-KW"/>
</dbReference>
<comment type="function">
    <text evidence="3">Nucleoside triphosphate pyrophosphatase that hydrolyzes dTTP and UTP. May have a dual role in cell division arrest and in preventing the incorporation of modified nucleotides into cellular nucleic acids.</text>
</comment>
<gene>
    <name evidence="4" type="primary">yhdE</name>
    <name evidence="4" type="ORF">MAMMFC1_00390</name>
</gene>
<dbReference type="SUPFAM" id="SSF52972">
    <property type="entry name" value="ITPase-like"/>
    <property type="match status" value="1"/>
</dbReference>
<evidence type="ECO:0000313" key="4">
    <source>
        <dbReference type="EMBL" id="BBB89756.1"/>
    </source>
</evidence>
<dbReference type="InterPro" id="IPR029001">
    <property type="entry name" value="ITPase-like_fam"/>
</dbReference>
<dbReference type="GO" id="GO:0036221">
    <property type="term" value="F:UTP diphosphatase activity"/>
    <property type="evidence" value="ECO:0007669"/>
    <property type="project" value="RHEA"/>
</dbReference>
<feature type="active site" description="Proton acceptor" evidence="3">
    <location>
        <position position="71"/>
    </location>
</feature>
<dbReference type="InterPro" id="IPR003697">
    <property type="entry name" value="Maf-like"/>
</dbReference>
<proteinExistence type="inferred from homology"/>
<keyword evidence="3" id="KW-0963">Cytoplasm</keyword>
<evidence type="ECO:0000313" key="5">
    <source>
        <dbReference type="Proteomes" id="UP000276437"/>
    </source>
</evidence>
<comment type="catalytic activity">
    <reaction evidence="3">
        <text>UTP + H2O = UMP + diphosphate + H(+)</text>
        <dbReference type="Rhea" id="RHEA:29395"/>
        <dbReference type="ChEBI" id="CHEBI:15377"/>
        <dbReference type="ChEBI" id="CHEBI:15378"/>
        <dbReference type="ChEBI" id="CHEBI:33019"/>
        <dbReference type="ChEBI" id="CHEBI:46398"/>
        <dbReference type="ChEBI" id="CHEBI:57865"/>
        <dbReference type="EC" id="3.6.1.9"/>
    </reaction>
</comment>
<name>A0A348AFA8_9FIRM</name>
<dbReference type="GO" id="GO:0005737">
    <property type="term" value="C:cytoplasm"/>
    <property type="evidence" value="ECO:0007669"/>
    <property type="project" value="UniProtKB-SubCell"/>
</dbReference>
<dbReference type="EMBL" id="AP018449">
    <property type="protein sequence ID" value="BBB89756.1"/>
    <property type="molecule type" value="Genomic_DNA"/>
</dbReference>
<organism evidence="4 5">
    <name type="scientific">Methylomusa anaerophila</name>
    <dbReference type="NCBI Taxonomy" id="1930071"/>
    <lineage>
        <taxon>Bacteria</taxon>
        <taxon>Bacillati</taxon>
        <taxon>Bacillota</taxon>
        <taxon>Negativicutes</taxon>
        <taxon>Selenomonadales</taxon>
        <taxon>Sporomusaceae</taxon>
        <taxon>Methylomusa</taxon>
    </lineage>
</organism>
<reference evidence="4 5" key="1">
    <citation type="journal article" date="2018" name="Int. J. Syst. Evol. Microbiol.">
        <title>Methylomusa anaerophila gen. nov., sp. nov., an anaerobic methanol-utilizing bacterium isolated from a microbial fuel cell.</title>
        <authorList>
            <person name="Amano N."/>
            <person name="Yamamuro A."/>
            <person name="Miyahara M."/>
            <person name="Kouzuma A."/>
            <person name="Abe T."/>
            <person name="Watanabe K."/>
        </authorList>
    </citation>
    <scope>NUCLEOTIDE SEQUENCE [LARGE SCALE GENOMIC DNA]</scope>
    <source>
        <strain evidence="4 5">MMFC1</strain>
    </source>
</reference>
<protein>
    <recommendedName>
        <fullName evidence="3">dTTP/UTP pyrophosphatase</fullName>
        <shortName evidence="3">dTTPase/UTPase</shortName>
        <ecNumber evidence="3">3.6.1.9</ecNumber>
    </recommendedName>
    <alternativeName>
        <fullName evidence="3">Nucleoside triphosphate pyrophosphatase</fullName>
    </alternativeName>
    <alternativeName>
        <fullName evidence="3">Nucleotide pyrophosphatase</fullName>
        <shortName evidence="3">Nucleotide PPase</shortName>
    </alternativeName>
</protein>
<evidence type="ECO:0000256" key="1">
    <source>
        <dbReference type="ARBA" id="ARBA00001968"/>
    </source>
</evidence>
<comment type="caution">
    <text evidence="3">Lacks conserved residue(s) required for the propagation of feature annotation.</text>
</comment>
<dbReference type="PANTHER" id="PTHR43213:SF5">
    <property type="entry name" value="BIFUNCTIONAL DTTP_UTP PYROPHOSPHATASE_METHYLTRANSFERASE PROTEIN-RELATED"/>
    <property type="match status" value="1"/>
</dbReference>
<dbReference type="AlphaFoldDB" id="A0A348AFA8"/>
<evidence type="ECO:0000256" key="2">
    <source>
        <dbReference type="ARBA" id="ARBA00022801"/>
    </source>
</evidence>
<keyword evidence="2 3" id="KW-0378">Hydrolase</keyword>
<dbReference type="Pfam" id="PF02545">
    <property type="entry name" value="Maf"/>
    <property type="match status" value="1"/>
</dbReference>
<dbReference type="Proteomes" id="UP000276437">
    <property type="component" value="Chromosome"/>
</dbReference>
<dbReference type="CDD" id="cd00555">
    <property type="entry name" value="Maf"/>
    <property type="match status" value="1"/>
</dbReference>
<keyword evidence="3" id="KW-0546">Nucleotide metabolism</keyword>
<dbReference type="PANTHER" id="PTHR43213">
    <property type="entry name" value="BIFUNCTIONAL DTTP/UTP PYROPHOSPHATASE/METHYLTRANSFERASE PROTEIN-RELATED"/>
    <property type="match status" value="1"/>
</dbReference>
<dbReference type="Gene3D" id="3.90.950.10">
    <property type="match status" value="1"/>
</dbReference>
<dbReference type="EC" id="3.6.1.9" evidence="3"/>
<comment type="catalytic activity">
    <reaction evidence="3">
        <text>dTTP + H2O = dTMP + diphosphate + H(+)</text>
        <dbReference type="Rhea" id="RHEA:28534"/>
        <dbReference type="ChEBI" id="CHEBI:15377"/>
        <dbReference type="ChEBI" id="CHEBI:15378"/>
        <dbReference type="ChEBI" id="CHEBI:33019"/>
        <dbReference type="ChEBI" id="CHEBI:37568"/>
        <dbReference type="ChEBI" id="CHEBI:63528"/>
        <dbReference type="EC" id="3.6.1.9"/>
    </reaction>
</comment>
<comment type="cofactor">
    <cofactor evidence="1 3">
        <name>a divalent metal cation</name>
        <dbReference type="ChEBI" id="CHEBI:60240"/>
    </cofactor>
</comment>
<dbReference type="HAMAP" id="MF_00528">
    <property type="entry name" value="Maf"/>
    <property type="match status" value="1"/>
</dbReference>
<sequence>MKIILASASPRRYELLLQIGCQFEVIASQVEEDNQKKLPPAQLAVFHARDKALAVAGQKLVADDDIVIGADTIVVHKGKIFGKPKDKEDAINMLTELSGQEHHVITGVSVIKGRRIWTDFAVTQVHLKQLCCHEIESYIATGEPMDKAGAYAIQGKGALLVESISGCYSNVVGLPLVTLARLMEKAGVRFL</sequence>
<comment type="subcellular location">
    <subcellularLocation>
        <location evidence="3">Cytoplasm</location>
    </subcellularLocation>
</comment>
<accession>A0A348AFA8</accession>
<comment type="similarity">
    <text evidence="3">Belongs to the Maf family. YhdE subfamily.</text>
</comment>
<feature type="site" description="Important for substrate specificity" evidence="3">
    <location>
        <position position="154"/>
    </location>
</feature>
<dbReference type="NCBIfam" id="TIGR00172">
    <property type="entry name" value="maf"/>
    <property type="match status" value="1"/>
</dbReference>
<keyword evidence="5" id="KW-1185">Reference proteome</keyword>
<dbReference type="RefSeq" id="WP_126305998.1">
    <property type="nucleotide sequence ID" value="NZ_AP018449.1"/>
</dbReference>
<dbReference type="KEGG" id="mana:MAMMFC1_00390"/>
<dbReference type="OrthoDB" id="9807767at2"/>